<organism evidence="1 2">
    <name type="scientific">Cichorium intybus</name>
    <name type="common">Chicory</name>
    <dbReference type="NCBI Taxonomy" id="13427"/>
    <lineage>
        <taxon>Eukaryota</taxon>
        <taxon>Viridiplantae</taxon>
        <taxon>Streptophyta</taxon>
        <taxon>Embryophyta</taxon>
        <taxon>Tracheophyta</taxon>
        <taxon>Spermatophyta</taxon>
        <taxon>Magnoliopsida</taxon>
        <taxon>eudicotyledons</taxon>
        <taxon>Gunneridae</taxon>
        <taxon>Pentapetalae</taxon>
        <taxon>asterids</taxon>
        <taxon>campanulids</taxon>
        <taxon>Asterales</taxon>
        <taxon>Asteraceae</taxon>
        <taxon>Cichorioideae</taxon>
        <taxon>Cichorieae</taxon>
        <taxon>Cichoriinae</taxon>
        <taxon>Cichorium</taxon>
    </lineage>
</organism>
<evidence type="ECO:0000313" key="2">
    <source>
        <dbReference type="Proteomes" id="UP001055811"/>
    </source>
</evidence>
<evidence type="ECO:0000313" key="1">
    <source>
        <dbReference type="EMBL" id="KAI3766494.1"/>
    </source>
</evidence>
<keyword evidence="2" id="KW-1185">Reference proteome</keyword>
<reference evidence="1 2" key="2">
    <citation type="journal article" date="2022" name="Mol. Ecol. Resour.">
        <title>The genomes of chicory, endive, great burdock and yacon provide insights into Asteraceae paleo-polyploidization history and plant inulin production.</title>
        <authorList>
            <person name="Fan W."/>
            <person name="Wang S."/>
            <person name="Wang H."/>
            <person name="Wang A."/>
            <person name="Jiang F."/>
            <person name="Liu H."/>
            <person name="Zhao H."/>
            <person name="Xu D."/>
            <person name="Zhang Y."/>
        </authorList>
    </citation>
    <scope>NUCLEOTIDE SEQUENCE [LARGE SCALE GENOMIC DNA]</scope>
    <source>
        <strain evidence="2">cv. Punajuju</strain>
        <tissue evidence="1">Leaves</tissue>
    </source>
</reference>
<dbReference type="EMBL" id="CM042011">
    <property type="protein sequence ID" value="KAI3766494.1"/>
    <property type="molecule type" value="Genomic_DNA"/>
</dbReference>
<reference evidence="2" key="1">
    <citation type="journal article" date="2022" name="Mol. Ecol. Resour.">
        <title>The genomes of chicory, endive, great burdock and yacon provide insights into Asteraceae palaeo-polyploidization history and plant inulin production.</title>
        <authorList>
            <person name="Fan W."/>
            <person name="Wang S."/>
            <person name="Wang H."/>
            <person name="Wang A."/>
            <person name="Jiang F."/>
            <person name="Liu H."/>
            <person name="Zhao H."/>
            <person name="Xu D."/>
            <person name="Zhang Y."/>
        </authorList>
    </citation>
    <scope>NUCLEOTIDE SEQUENCE [LARGE SCALE GENOMIC DNA]</scope>
    <source>
        <strain evidence="2">cv. Punajuju</strain>
    </source>
</reference>
<comment type="caution">
    <text evidence="1">The sequence shown here is derived from an EMBL/GenBank/DDBJ whole genome shotgun (WGS) entry which is preliminary data.</text>
</comment>
<dbReference type="Proteomes" id="UP001055811">
    <property type="component" value="Linkage Group LG03"/>
</dbReference>
<protein>
    <submittedName>
        <fullName evidence="1">Uncharacterized protein</fullName>
    </submittedName>
</protein>
<sequence length="856" mass="95835">MLVLLGLLLTSLMVHAQDDQSGHISIDCGITKGLTYTDNTTGIQYVSDADFIDSGEIHNISSVNFDTQLTTLTSFPNNTRNCYTIKPKNGKGNKYLIRANFMYGNYDFLNRLPEFDVFLGPDYWDTMKFNSSSQSRTMEIIHVLSSDYIHVCLVNRGRGTPFISAIELRQLAGDMYKETNFGSLYAATRENFGSNSSTVRYKADNYDRLWGSSPATTPDYTSIKTVNNISDGLSPNVSLPLDVMNSAVTPRNLNVSFDIEWEPFNTTDKFFIYMHFAEIASLKSNQTREFNIYLNGKLWYGPLSPLNHTTTTISSSVPEPITPKYTVTINKTKNSTLPPIINALELYVLKELPQRQTHDQDVDAIWSIKSVYRLTRNWQGDPCAPREFVWDGVRCNYDEIDMDSHRIVFLNLSTSGLKGEIDPGIAHLTMIETLDLSNNSLTGSVPDFLSGLKFLKVLNLKGNNFTGRIPKELLEKSKKGSLLLSFDGDCGTNRCGKKDKKIIVPVIATVASIFVIITALTIVWIVKKQKAHDKRKTRTGLEIKKQKFTYSEIKSITDNFKIVIGKGGFGEVYKGCIGDVEVAVKMLSKSSLQGDKEFQAEAYLLLSVHHKNLTSLVGYCVQGKHKGIIYEYMANGNLQSHLFDTSSRVLNWEERLQIACDSARGLEYLHHGCKPPIVHRDVKCNNILLNERFQAKLADFGLCRAFPTEAATHISTEVAGTPGYLDPEYYLSYRLTEKSDVYSFGVVLLVIITGQPAITRYENDNIHISRWVKVQLADGDVKNAVDPRLQGDFDSDSVLRAVELAMACVADLPNGRPTMNEVVMGLIDCLVAERARQEIKLDSLTGIESVDMETVD</sequence>
<gene>
    <name evidence="1" type="ORF">L2E82_16557</name>
</gene>
<proteinExistence type="predicted"/>
<accession>A0ACB9F5D2</accession>
<name>A0ACB9F5D2_CICIN</name>